<dbReference type="SMART" id="SM00343">
    <property type="entry name" value="ZnF_C2HC"/>
    <property type="match status" value="1"/>
</dbReference>
<evidence type="ECO:0000256" key="2">
    <source>
        <dbReference type="SAM" id="MobiDB-lite"/>
    </source>
</evidence>
<dbReference type="Proteomes" id="UP000037923">
    <property type="component" value="Unassembled WGS sequence"/>
</dbReference>
<feature type="region of interest" description="Disordered" evidence="2">
    <location>
        <begin position="290"/>
        <end position="370"/>
    </location>
</feature>
<dbReference type="SUPFAM" id="SSF57756">
    <property type="entry name" value="Retrovirus zinc finger-like domains"/>
    <property type="match status" value="1"/>
</dbReference>
<dbReference type="RefSeq" id="XP_015661332.1">
    <property type="nucleotide sequence ID" value="XM_015799730.1"/>
</dbReference>
<organism evidence="4 5">
    <name type="scientific">Leptomonas pyrrhocoris</name>
    <name type="common">Firebug parasite</name>
    <dbReference type="NCBI Taxonomy" id="157538"/>
    <lineage>
        <taxon>Eukaryota</taxon>
        <taxon>Discoba</taxon>
        <taxon>Euglenozoa</taxon>
        <taxon>Kinetoplastea</taxon>
        <taxon>Metakinetoplastina</taxon>
        <taxon>Trypanosomatida</taxon>
        <taxon>Trypanosomatidae</taxon>
        <taxon>Leishmaniinae</taxon>
        <taxon>Leptomonas</taxon>
    </lineage>
</organism>
<comment type="caution">
    <text evidence="4">The sequence shown here is derived from an EMBL/GenBank/DDBJ whole genome shotgun (WGS) entry which is preliminary data.</text>
</comment>
<evidence type="ECO:0000256" key="1">
    <source>
        <dbReference type="PROSITE-ProRule" id="PRU00047"/>
    </source>
</evidence>
<keyword evidence="5" id="KW-1185">Reference proteome</keyword>
<dbReference type="AlphaFoldDB" id="A0A0M9G5R1"/>
<dbReference type="PROSITE" id="PS50158">
    <property type="entry name" value="ZF_CCHC"/>
    <property type="match status" value="1"/>
</dbReference>
<evidence type="ECO:0000313" key="5">
    <source>
        <dbReference type="Proteomes" id="UP000037923"/>
    </source>
</evidence>
<keyword evidence="1" id="KW-0863">Zinc-finger</keyword>
<evidence type="ECO:0000313" key="4">
    <source>
        <dbReference type="EMBL" id="KPA82893.1"/>
    </source>
</evidence>
<keyword evidence="1" id="KW-0862">Zinc</keyword>
<dbReference type="EMBL" id="LGTL01000004">
    <property type="protein sequence ID" value="KPA82893.1"/>
    <property type="molecule type" value="Genomic_DNA"/>
</dbReference>
<feature type="compositionally biased region" description="Pro residues" evidence="2">
    <location>
        <begin position="333"/>
        <end position="363"/>
    </location>
</feature>
<dbReference type="InterPro" id="IPR036875">
    <property type="entry name" value="Znf_CCHC_sf"/>
</dbReference>
<keyword evidence="1" id="KW-0479">Metal-binding</keyword>
<name>A0A0M9G5R1_LEPPY</name>
<feature type="domain" description="CCHC-type" evidence="3">
    <location>
        <begin position="526"/>
        <end position="542"/>
    </location>
</feature>
<dbReference type="VEuPathDB" id="TriTrypDB:LpyrH10_04_2010"/>
<dbReference type="GO" id="GO:0008270">
    <property type="term" value="F:zinc ion binding"/>
    <property type="evidence" value="ECO:0007669"/>
    <property type="project" value="UniProtKB-KW"/>
</dbReference>
<accession>A0A0M9G5R1</accession>
<dbReference type="GO" id="GO:0003676">
    <property type="term" value="F:nucleic acid binding"/>
    <property type="evidence" value="ECO:0007669"/>
    <property type="project" value="InterPro"/>
</dbReference>
<feature type="compositionally biased region" description="Low complexity" evidence="2">
    <location>
        <begin position="300"/>
        <end position="317"/>
    </location>
</feature>
<dbReference type="InterPro" id="IPR001878">
    <property type="entry name" value="Znf_CCHC"/>
</dbReference>
<evidence type="ECO:0000259" key="3">
    <source>
        <dbReference type="PROSITE" id="PS50158"/>
    </source>
</evidence>
<proteinExistence type="predicted"/>
<sequence>MVSIDFLTTTLSLQLDQWPASPWDDAAFVDSTTSCVSNIRAGSVATPLARELGTQLETAVAQATVKVQLDVLAKAEFSLLRQAQELGHSAQYVANAVQAANNATYGLDARQSYLDAQALALHERNLAVARGEGYSTAQGIALSTAQERVDRTSERLNAHDAALRARMEGFHAEELHAAGRQGFLEAQAAHHDYVHRSQTEAEERLNQSRTALSTIEGDSRSKIDAALHQQQAAQEAERRAAVILSRDEELHRQLREQQQLLTDALRREQDWRTNQRQMEERFAAMQAEIQAARGERPATDAETAAAVAPAQPVTAAPPEAPTPPPRSRTGAQLPPPPPFSMAPVRPSPPLAAPLAARPPPPPFSTLQHPVAGGAKDILRGREPYPLDVPAAPTPFQWHDARSWGPVLSLPQGQAILMLELQTAMELKLPVPIVRAVVEALKAFMNNLATRVEPDELDFAEGEALLFALRVADLYSKHPGTSPQDFYSQFGRFLNPADPLTVRFGSLAQRPRVRSRTPSRTAGPGIRCYYCGIAGHVSTECRKKLSDQKKTEKGPHASEAATR</sequence>
<protein>
    <recommendedName>
        <fullName evidence="3">CCHC-type domain-containing protein</fullName>
    </recommendedName>
</protein>
<reference evidence="4 5" key="1">
    <citation type="submission" date="2015-07" db="EMBL/GenBank/DDBJ databases">
        <title>High-quality genome of monoxenous trypanosomatid Leptomonas pyrrhocoris.</title>
        <authorList>
            <person name="Flegontov P."/>
            <person name="Butenko A."/>
            <person name="Firsov S."/>
            <person name="Vlcek C."/>
            <person name="Logacheva M.D."/>
            <person name="Field M."/>
            <person name="Filatov D."/>
            <person name="Flegontova O."/>
            <person name="Gerasimov E."/>
            <person name="Jackson A.P."/>
            <person name="Kelly S."/>
            <person name="Opperdoes F."/>
            <person name="O'Reilly A."/>
            <person name="Votypka J."/>
            <person name="Yurchenko V."/>
            <person name="Lukes J."/>
        </authorList>
    </citation>
    <scope>NUCLEOTIDE SEQUENCE [LARGE SCALE GENOMIC DNA]</scope>
    <source>
        <strain evidence="4">H10</strain>
    </source>
</reference>
<dbReference type="GeneID" id="26902942"/>
<gene>
    <name evidence="4" type="ORF">ABB37_02651</name>
</gene>